<comment type="similarity">
    <text evidence="2">Belongs to the DNA repair enzymes AP/ExoA family.</text>
</comment>
<evidence type="ECO:0000313" key="13">
    <source>
        <dbReference type="Ensembl" id="ENSXETP00000106151"/>
    </source>
</evidence>
<dbReference type="PANTHER" id="PTHR22748:SF26">
    <property type="entry name" value="ENDONUCLEASE_EXONUCLEASE_PHOSPHATASE DOMAIN-CONTAINING PROTEIN"/>
    <property type="match status" value="1"/>
</dbReference>
<comment type="catalytic activity">
    <reaction evidence="1">
        <text>Exonucleolytic cleavage in the 3'- to 5'-direction to yield nucleoside 5'-phosphates.</text>
        <dbReference type="EC" id="3.1.11.2"/>
    </reaction>
</comment>
<evidence type="ECO:0000256" key="8">
    <source>
        <dbReference type="ARBA" id="ARBA00023204"/>
    </source>
</evidence>
<dbReference type="InterPro" id="IPR004808">
    <property type="entry name" value="AP_endonuc_1"/>
</dbReference>
<feature type="active site" description="Proton acceptor" evidence="9">
    <location>
        <position position="231"/>
    </location>
</feature>
<keyword evidence="10" id="KW-0464">Manganese</keyword>
<name>A0A803JE19_XENTR</name>
<evidence type="ECO:0000256" key="10">
    <source>
        <dbReference type="PIRSR" id="PIRSR604808-2"/>
    </source>
</evidence>
<dbReference type="GO" id="GO:0008311">
    <property type="term" value="F:double-stranded DNA 3'-5' DNA exonuclease activity"/>
    <property type="evidence" value="ECO:0007669"/>
    <property type="project" value="UniProtKB-EC"/>
</dbReference>
<feature type="active site" evidence="9">
    <location>
        <position position="109"/>
    </location>
</feature>
<protein>
    <recommendedName>
        <fullName evidence="3">exodeoxyribonuclease III</fullName>
        <ecNumber evidence="3">3.1.11.2</ecNumber>
    </recommendedName>
</protein>
<keyword evidence="8" id="KW-0234">DNA repair</keyword>
<feature type="active site" description="Proton donor/acceptor" evidence="9">
    <location>
        <position position="139"/>
    </location>
</feature>
<dbReference type="GO" id="GO:0006281">
    <property type="term" value="P:DNA repair"/>
    <property type="evidence" value="ECO:0007669"/>
    <property type="project" value="UniProtKB-KW"/>
</dbReference>
<feature type="binding site" evidence="10">
    <location>
        <position position="8"/>
    </location>
    <ligand>
        <name>Mg(2+)</name>
        <dbReference type="ChEBI" id="CHEBI:18420"/>
        <label>1</label>
    </ligand>
</feature>
<proteinExistence type="inferred from homology"/>
<feature type="binding site" evidence="10">
    <location>
        <position position="37"/>
    </location>
    <ligand>
        <name>Mg(2+)</name>
        <dbReference type="ChEBI" id="CHEBI:18420"/>
        <label>1</label>
    </ligand>
</feature>
<dbReference type="AlphaFoldDB" id="A0A803JE19"/>
<dbReference type="InterPro" id="IPR005135">
    <property type="entry name" value="Endo/exonuclease/phosphatase"/>
</dbReference>
<dbReference type="EC" id="3.1.11.2" evidence="3"/>
<reference evidence="13" key="2">
    <citation type="submission" date="2021-03" db="UniProtKB">
        <authorList>
            <consortium name="Ensembl"/>
        </authorList>
    </citation>
    <scope>IDENTIFICATION</scope>
</reference>
<evidence type="ECO:0000256" key="11">
    <source>
        <dbReference type="PIRSR" id="PIRSR604808-3"/>
    </source>
</evidence>
<feature type="site" description="Transition state stabilizer" evidence="11">
    <location>
        <position position="141"/>
    </location>
</feature>
<feature type="domain" description="Endonuclease/exonuclease/phosphatase" evidence="12">
    <location>
        <begin position="6"/>
        <end position="231"/>
    </location>
</feature>
<accession>A0A803JE19</accession>
<evidence type="ECO:0000259" key="12">
    <source>
        <dbReference type="Pfam" id="PF03372"/>
    </source>
</evidence>
<evidence type="ECO:0000256" key="6">
    <source>
        <dbReference type="ARBA" id="ARBA00022801"/>
    </source>
</evidence>
<keyword evidence="5" id="KW-0227">DNA damage</keyword>
<evidence type="ECO:0000256" key="3">
    <source>
        <dbReference type="ARBA" id="ARBA00012115"/>
    </source>
</evidence>
<dbReference type="Gene3D" id="3.60.10.10">
    <property type="entry name" value="Endonuclease/exonuclease/phosphatase"/>
    <property type="match status" value="1"/>
</dbReference>
<feature type="binding site" evidence="10">
    <location>
        <position position="141"/>
    </location>
    <ligand>
        <name>Mg(2+)</name>
        <dbReference type="ChEBI" id="CHEBI:18420"/>
        <label>1</label>
    </ligand>
</feature>
<evidence type="ECO:0000256" key="7">
    <source>
        <dbReference type="ARBA" id="ARBA00022842"/>
    </source>
</evidence>
<dbReference type="InParanoid" id="A0A803JE19"/>
<feature type="binding site" evidence="10">
    <location>
        <position position="231"/>
    </location>
    <ligand>
        <name>Mg(2+)</name>
        <dbReference type="ChEBI" id="CHEBI:18420"/>
        <label>1</label>
    </ligand>
</feature>
<dbReference type="SUPFAM" id="SSF56219">
    <property type="entry name" value="DNase I-like"/>
    <property type="match status" value="1"/>
</dbReference>
<evidence type="ECO:0000256" key="9">
    <source>
        <dbReference type="PIRSR" id="PIRSR604808-1"/>
    </source>
</evidence>
<dbReference type="CDD" id="cd09076">
    <property type="entry name" value="L1-EN"/>
    <property type="match status" value="1"/>
</dbReference>
<dbReference type="InterPro" id="IPR036691">
    <property type="entry name" value="Endo/exonu/phosph_ase_sf"/>
</dbReference>
<feature type="site" description="Important for catalytic activity" evidence="11">
    <location>
        <position position="206"/>
    </location>
</feature>
<dbReference type="Ensembl" id="ENSXETT00000116268">
    <property type="protein sequence ID" value="ENSXETP00000106151"/>
    <property type="gene ID" value="ENSXETG00000047975"/>
</dbReference>
<comment type="cofactor">
    <cofactor evidence="10">
        <name>Mg(2+)</name>
        <dbReference type="ChEBI" id="CHEBI:18420"/>
    </cofactor>
    <cofactor evidence="10">
        <name>Mn(2+)</name>
        <dbReference type="ChEBI" id="CHEBI:29035"/>
    </cofactor>
    <text evidence="10">Probably binds two magnesium or manganese ions per subunit.</text>
</comment>
<feature type="binding site" evidence="10">
    <location>
        <position position="139"/>
    </location>
    <ligand>
        <name>Mg(2+)</name>
        <dbReference type="ChEBI" id="CHEBI:18420"/>
        <label>1</label>
    </ligand>
</feature>
<dbReference type="GeneTree" id="ENSGT00950000183016"/>
<feature type="binding site" evidence="10">
    <location>
        <position position="230"/>
    </location>
    <ligand>
        <name>Mg(2+)</name>
        <dbReference type="ChEBI" id="CHEBI:18420"/>
        <label>1</label>
    </ligand>
</feature>
<evidence type="ECO:0000256" key="5">
    <source>
        <dbReference type="ARBA" id="ARBA00022763"/>
    </source>
</evidence>
<dbReference type="GO" id="GO:0046872">
    <property type="term" value="F:metal ion binding"/>
    <property type="evidence" value="ECO:0007669"/>
    <property type="project" value="UniProtKB-KW"/>
</dbReference>
<dbReference type="Pfam" id="PF03372">
    <property type="entry name" value="Exo_endo_phos"/>
    <property type="match status" value="1"/>
</dbReference>
<evidence type="ECO:0000256" key="4">
    <source>
        <dbReference type="ARBA" id="ARBA00022723"/>
    </source>
</evidence>
<keyword evidence="4 10" id="KW-0479">Metal-binding</keyword>
<dbReference type="PANTHER" id="PTHR22748">
    <property type="entry name" value="AP ENDONUCLEASE"/>
    <property type="match status" value="1"/>
</dbReference>
<sequence>MTKFYSLNARGLNTPQKRNLALHEAHKAKADVLFYQETHFKRSNHPNFLNKHYPHNFHAFSKTRSKGVSILISSRIAFQQQQVFTDPQGRYLMVNGTLGNQQYSLINLYVPNDNQLQFITRTLTSLLEHQKGRCIIAGDFNCILDPHLDVQRTTNITTSKQQEKVAKNARDLLHKLALVDVWRAKHPRNREFTFHSPRHDMFSRIDYILTDRQTSAVTTKAWIGLQTWSDHAPVGIEIDSHKDSRHLAPWRLNESLITNIETQNQVKTSIQEYFKINTTQSMDPQTIWLAHKATLRGELIAIAKGIRTQNEKRQKSLERKIKQAEIVYHRKPTQHIKRQLQENKKELTQLLLTKTEYRLKRLNQFYYTHSNKANRLLVSKLRNQQARQ</sequence>
<feature type="site" description="Interaction with DNA substrate" evidence="11">
    <location>
        <position position="231"/>
    </location>
</feature>
<organism evidence="13">
    <name type="scientific">Xenopus tropicalis</name>
    <name type="common">Western clawed frog</name>
    <name type="synonym">Silurana tropicalis</name>
    <dbReference type="NCBI Taxonomy" id="8364"/>
    <lineage>
        <taxon>Eukaryota</taxon>
        <taxon>Metazoa</taxon>
        <taxon>Chordata</taxon>
        <taxon>Craniata</taxon>
        <taxon>Vertebrata</taxon>
        <taxon>Euteleostomi</taxon>
        <taxon>Amphibia</taxon>
        <taxon>Batrachia</taxon>
        <taxon>Anura</taxon>
        <taxon>Pipoidea</taxon>
        <taxon>Pipidae</taxon>
        <taxon>Xenopodinae</taxon>
        <taxon>Xenopus</taxon>
        <taxon>Silurana</taxon>
    </lineage>
</organism>
<keyword evidence="7 10" id="KW-0460">Magnesium</keyword>
<evidence type="ECO:0000256" key="1">
    <source>
        <dbReference type="ARBA" id="ARBA00000493"/>
    </source>
</evidence>
<evidence type="ECO:0000256" key="2">
    <source>
        <dbReference type="ARBA" id="ARBA00007092"/>
    </source>
</evidence>
<keyword evidence="6" id="KW-0378">Hydrolase</keyword>
<reference evidence="13" key="1">
    <citation type="journal article" date="2010" name="Science">
        <title>The genome of the Western clawed frog Xenopus tropicalis.</title>
        <authorList>
            <person name="Hellsten U."/>
            <person name="Harland R.M."/>
            <person name="Gilchrist M.J."/>
            <person name="Hendrix D."/>
            <person name="Jurka J."/>
            <person name="Kapitonov V."/>
            <person name="Ovcharenko I."/>
            <person name="Putnam N.H."/>
            <person name="Shu S."/>
            <person name="Taher L."/>
            <person name="Blitz I.L."/>
            <person name="Blumberg B."/>
            <person name="Dichmann D.S."/>
            <person name="Dubchak I."/>
            <person name="Amaya E."/>
            <person name="Detter J.C."/>
            <person name="Fletcher R."/>
            <person name="Gerhard D.S."/>
            <person name="Goodstein D."/>
            <person name="Graves T."/>
            <person name="Grigoriev I.V."/>
            <person name="Grimwood J."/>
            <person name="Kawashima T."/>
            <person name="Lindquist E."/>
            <person name="Lucas S.M."/>
            <person name="Mead P.E."/>
            <person name="Mitros T."/>
            <person name="Ogino H."/>
            <person name="Ohta Y."/>
            <person name="Poliakov A.V."/>
            <person name="Pollet N."/>
            <person name="Robert J."/>
            <person name="Salamov A."/>
            <person name="Sater A.K."/>
            <person name="Schmutz J."/>
            <person name="Terry A."/>
            <person name="Vize P.D."/>
            <person name="Warren W.C."/>
            <person name="Wells D."/>
            <person name="Wills A."/>
            <person name="Wilson R.K."/>
            <person name="Zimmerman L.B."/>
            <person name="Zorn A.M."/>
            <person name="Grainger R."/>
            <person name="Grammer T."/>
            <person name="Khokha M.K."/>
            <person name="Richardson P.M."/>
            <person name="Rokhsar D.S."/>
        </authorList>
    </citation>
    <scope>NUCLEOTIDE SEQUENCE [LARGE SCALE GENOMIC DNA]</scope>
    <source>
        <strain evidence="13">Nigerian</strain>
    </source>
</reference>